<sequence length="275" mass="30769">MAVFKREKLIDISKRSEGGALVKRLESEIKELDREVSVLESELGRQVRENEQLKQELKHSDKGPSSNHNHDAALAESNHEIEKLSSLIDQYELQIKYLQEKEIAGLETVNLSSTSPADHTSDALFEENQQLKREIDLILTQTVDEQDKLIAKLQTELAKVNDKGVSDQGQLIEALSQQIDLQEKELIQAQEREVAFKRDNQDVEASNVEALQVLVEELQGELSELAQTLVVKESALADAKAHIATLNSQLSDERQAHTLEVSSMAASLETQVSKL</sequence>
<dbReference type="AlphaFoldDB" id="A0A7L4WCC2"/>
<evidence type="ECO:0000256" key="1">
    <source>
        <dbReference type="SAM" id="Coils"/>
    </source>
</evidence>
<reference evidence="3 4" key="1">
    <citation type="submission" date="2016-09" db="EMBL/GenBank/DDBJ databases">
        <title>Lactic acid bacteria from MAP meat Genome sequencing and assembly.</title>
        <authorList>
            <person name="Behr J."/>
            <person name="Hilgarth M."/>
            <person name="Vogel R.F."/>
        </authorList>
    </citation>
    <scope>NUCLEOTIDE SEQUENCE [LARGE SCALE GENOMIC DNA]</scope>
    <source>
        <strain evidence="3 4">TMW21615</strain>
    </source>
</reference>
<keyword evidence="1" id="KW-0175">Coiled coil</keyword>
<dbReference type="KEGG" id="lpaa:BHS01_00250"/>
<evidence type="ECO:0000313" key="3">
    <source>
        <dbReference type="EMBL" id="QDJ27100.1"/>
    </source>
</evidence>
<name>A0A7L4WCC2_9LACT</name>
<gene>
    <name evidence="3" type="ORF">BHS01_00250</name>
</gene>
<dbReference type="RefSeq" id="WP_188347915.1">
    <property type="nucleotide sequence ID" value="NZ_CP017195.1"/>
</dbReference>
<feature type="region of interest" description="Disordered" evidence="2">
    <location>
        <begin position="49"/>
        <end position="71"/>
    </location>
</feature>
<organism evidence="3 4">
    <name type="scientific">Pseudolactococcus paracarnosus</name>
    <dbReference type="NCBI Taxonomy" id="2749962"/>
    <lineage>
        <taxon>Bacteria</taxon>
        <taxon>Bacillati</taxon>
        <taxon>Bacillota</taxon>
        <taxon>Bacilli</taxon>
        <taxon>Lactobacillales</taxon>
        <taxon>Streptococcaceae</taxon>
        <taxon>Pseudolactococcus</taxon>
    </lineage>
</organism>
<protein>
    <submittedName>
        <fullName evidence="3">Uncharacterized protein</fullName>
    </submittedName>
</protein>
<accession>A0A7L4WCC2</accession>
<evidence type="ECO:0000256" key="2">
    <source>
        <dbReference type="SAM" id="MobiDB-lite"/>
    </source>
</evidence>
<dbReference type="Proteomes" id="UP000516280">
    <property type="component" value="Chromosome"/>
</dbReference>
<feature type="coiled-coil region" evidence="1">
    <location>
        <begin position="143"/>
        <end position="256"/>
    </location>
</feature>
<proteinExistence type="predicted"/>
<evidence type="ECO:0000313" key="4">
    <source>
        <dbReference type="Proteomes" id="UP000516280"/>
    </source>
</evidence>
<dbReference type="EMBL" id="CP017195">
    <property type="protein sequence ID" value="QDJ27100.1"/>
    <property type="molecule type" value="Genomic_DNA"/>
</dbReference>